<dbReference type="EMBL" id="DF143932">
    <property type="protein sequence ID" value="GAA54865.1"/>
    <property type="molecule type" value="Genomic_DNA"/>
</dbReference>
<sequence>MDWTAAKEALAAEFDTTADRQEAMRRFKTARMAPGCDPTVFFASLQRSLDRALPGLERVSAPPVVFRPVRRRCAAGAWCPVAVGESNWPVECGAPGASGTGVGRGAIGHVSIAGAQAGFNSGGPAEQSGSTYRTACSRQDGIAEARSNEPMLQVWHAWPLEKSMPSYPTTCT</sequence>
<reference key="2">
    <citation type="submission" date="2011-10" db="EMBL/GenBank/DDBJ databases">
        <title>The genome and transcriptome sequence of Clonorchis sinensis provide insights into the carcinogenic liver fluke.</title>
        <authorList>
            <person name="Wang X."/>
            <person name="Huang Y."/>
            <person name="Chen W."/>
            <person name="Liu H."/>
            <person name="Guo L."/>
            <person name="Chen Y."/>
            <person name="Luo F."/>
            <person name="Zhou W."/>
            <person name="Sun J."/>
            <person name="Mao Q."/>
            <person name="Liang P."/>
            <person name="Zhou C."/>
            <person name="Tian Y."/>
            <person name="Men J."/>
            <person name="Lv X."/>
            <person name="Huang L."/>
            <person name="Zhou J."/>
            <person name="Hu Y."/>
            <person name="Li R."/>
            <person name="Zhang F."/>
            <person name="Lei H."/>
            <person name="Li X."/>
            <person name="Hu X."/>
            <person name="Liang C."/>
            <person name="Xu J."/>
            <person name="Wu Z."/>
            <person name="Yu X."/>
        </authorList>
    </citation>
    <scope>NUCLEOTIDE SEQUENCE</scope>
    <source>
        <strain>Henan</strain>
    </source>
</reference>
<dbReference type="Proteomes" id="UP000008909">
    <property type="component" value="Unassembled WGS sequence"/>
</dbReference>
<gene>
    <name evidence="1" type="ORF">CLF_105890</name>
</gene>
<protein>
    <recommendedName>
        <fullName evidence="3">Retrotransposon gag domain-containing protein</fullName>
    </recommendedName>
</protein>
<keyword evidence="2" id="KW-1185">Reference proteome</keyword>
<accession>G7YPI4</accession>
<evidence type="ECO:0000313" key="1">
    <source>
        <dbReference type="EMBL" id="GAA54865.1"/>
    </source>
</evidence>
<dbReference type="AlphaFoldDB" id="G7YPI4"/>
<organism evidence="1 2">
    <name type="scientific">Clonorchis sinensis</name>
    <name type="common">Chinese liver fluke</name>
    <dbReference type="NCBI Taxonomy" id="79923"/>
    <lineage>
        <taxon>Eukaryota</taxon>
        <taxon>Metazoa</taxon>
        <taxon>Spiralia</taxon>
        <taxon>Lophotrochozoa</taxon>
        <taxon>Platyhelminthes</taxon>
        <taxon>Trematoda</taxon>
        <taxon>Digenea</taxon>
        <taxon>Opisthorchiida</taxon>
        <taxon>Opisthorchiata</taxon>
        <taxon>Opisthorchiidae</taxon>
        <taxon>Clonorchis</taxon>
    </lineage>
</organism>
<reference evidence="1" key="1">
    <citation type="journal article" date="2011" name="Genome Biol.">
        <title>The draft genome of the carcinogenic human liver fluke Clonorchis sinensis.</title>
        <authorList>
            <person name="Wang X."/>
            <person name="Chen W."/>
            <person name="Huang Y."/>
            <person name="Sun J."/>
            <person name="Men J."/>
            <person name="Liu H."/>
            <person name="Luo F."/>
            <person name="Guo L."/>
            <person name="Lv X."/>
            <person name="Deng C."/>
            <person name="Zhou C."/>
            <person name="Fan Y."/>
            <person name="Li X."/>
            <person name="Huang L."/>
            <person name="Hu Y."/>
            <person name="Liang C."/>
            <person name="Hu X."/>
            <person name="Xu J."/>
            <person name="Yu X."/>
        </authorList>
    </citation>
    <scope>NUCLEOTIDE SEQUENCE [LARGE SCALE GENOMIC DNA]</scope>
    <source>
        <strain evidence="1">Henan</strain>
    </source>
</reference>
<evidence type="ECO:0000313" key="2">
    <source>
        <dbReference type="Proteomes" id="UP000008909"/>
    </source>
</evidence>
<evidence type="ECO:0008006" key="3">
    <source>
        <dbReference type="Google" id="ProtNLM"/>
    </source>
</evidence>
<name>G7YPI4_CLOSI</name>
<proteinExistence type="predicted"/>